<comment type="caution">
    <text evidence="2">The sequence shown here is derived from an EMBL/GenBank/DDBJ whole genome shotgun (WGS) entry which is preliminary data.</text>
</comment>
<name>A0A0V1FSZ3_TRIPS</name>
<dbReference type="EMBL" id="JYDT01000035">
    <property type="protein sequence ID" value="KRY89133.1"/>
    <property type="molecule type" value="Genomic_DNA"/>
</dbReference>
<gene>
    <name evidence="2" type="ORF">T4D_6632</name>
    <name evidence="1" type="ORF">T4E_9732</name>
</gene>
<dbReference type="EMBL" id="JYDU01000010">
    <property type="protein sequence ID" value="KRY00134.1"/>
    <property type="molecule type" value="Genomic_DNA"/>
</dbReference>
<evidence type="ECO:0000313" key="4">
    <source>
        <dbReference type="Proteomes" id="UP000054995"/>
    </source>
</evidence>
<accession>A0A0V1FSZ3</accession>
<protein>
    <submittedName>
        <fullName evidence="2">Uncharacterized protein</fullName>
    </submittedName>
</protein>
<keyword evidence="4" id="KW-1185">Reference proteome</keyword>
<evidence type="ECO:0000313" key="2">
    <source>
        <dbReference type="EMBL" id="KRY89133.1"/>
    </source>
</evidence>
<proteinExistence type="predicted"/>
<dbReference type="Proteomes" id="UP000054815">
    <property type="component" value="Unassembled WGS sequence"/>
</dbReference>
<organism evidence="2 4">
    <name type="scientific">Trichinella pseudospiralis</name>
    <name type="common">Parasitic roundworm</name>
    <dbReference type="NCBI Taxonomy" id="6337"/>
    <lineage>
        <taxon>Eukaryota</taxon>
        <taxon>Metazoa</taxon>
        <taxon>Ecdysozoa</taxon>
        <taxon>Nematoda</taxon>
        <taxon>Enoplea</taxon>
        <taxon>Dorylaimia</taxon>
        <taxon>Trichinellida</taxon>
        <taxon>Trichinellidae</taxon>
        <taxon>Trichinella</taxon>
    </lineage>
</organism>
<evidence type="ECO:0000313" key="3">
    <source>
        <dbReference type="Proteomes" id="UP000054815"/>
    </source>
</evidence>
<dbReference type="Proteomes" id="UP000054995">
    <property type="component" value="Unassembled WGS sequence"/>
</dbReference>
<dbReference type="AlphaFoldDB" id="A0A0V1FSZ3"/>
<reference evidence="3 4" key="1">
    <citation type="submission" date="2015-01" db="EMBL/GenBank/DDBJ databases">
        <title>Evolution of Trichinella species and genotypes.</title>
        <authorList>
            <person name="Korhonen P.K."/>
            <person name="Edoardo P."/>
            <person name="Giuseppe L.R."/>
            <person name="Gasser R.B."/>
        </authorList>
    </citation>
    <scope>NUCLEOTIDE SEQUENCE [LARGE SCALE GENOMIC DNA]</scope>
    <source>
        <strain evidence="1">ISS141</strain>
        <strain evidence="2">ISS470</strain>
    </source>
</reference>
<sequence length="89" mass="9851">MPFDLCIMGVVTVRTKFILPEAVVVVSSSPSGSFDVQQTRFPNDTKPGNVVSALLFLFINRRIASNARYLFFACLTISSTKLNAKHQLN</sequence>
<evidence type="ECO:0000313" key="1">
    <source>
        <dbReference type="EMBL" id="KRY00134.1"/>
    </source>
</evidence>